<proteinExistence type="predicted"/>
<reference evidence="2 3" key="1">
    <citation type="journal article" date="2014" name="Agronomy (Basel)">
        <title>A Draft Genome Sequence for Ensete ventricosum, the Drought-Tolerant Tree Against Hunger.</title>
        <authorList>
            <person name="Harrison J."/>
            <person name="Moore K.A."/>
            <person name="Paszkiewicz K."/>
            <person name="Jones T."/>
            <person name="Grant M."/>
            <person name="Ambacheew D."/>
            <person name="Muzemil S."/>
            <person name="Studholme D.J."/>
        </authorList>
    </citation>
    <scope>NUCLEOTIDE SEQUENCE [LARGE SCALE GENOMIC DNA]</scope>
</reference>
<name>A0A426ZY67_ENSVE</name>
<keyword evidence="1" id="KW-1133">Transmembrane helix</keyword>
<evidence type="ECO:0008006" key="4">
    <source>
        <dbReference type="Google" id="ProtNLM"/>
    </source>
</evidence>
<keyword evidence="1" id="KW-0472">Membrane</keyword>
<protein>
    <recommendedName>
        <fullName evidence="4">Transmembrane protein</fullName>
    </recommendedName>
</protein>
<dbReference type="AlphaFoldDB" id="A0A426ZY67"/>
<evidence type="ECO:0000256" key="1">
    <source>
        <dbReference type="SAM" id="Phobius"/>
    </source>
</evidence>
<evidence type="ECO:0000313" key="2">
    <source>
        <dbReference type="EMBL" id="RRT68895.1"/>
    </source>
</evidence>
<organism evidence="2 3">
    <name type="scientific">Ensete ventricosum</name>
    <name type="common">Abyssinian banana</name>
    <name type="synonym">Musa ensete</name>
    <dbReference type="NCBI Taxonomy" id="4639"/>
    <lineage>
        <taxon>Eukaryota</taxon>
        <taxon>Viridiplantae</taxon>
        <taxon>Streptophyta</taxon>
        <taxon>Embryophyta</taxon>
        <taxon>Tracheophyta</taxon>
        <taxon>Spermatophyta</taxon>
        <taxon>Magnoliopsida</taxon>
        <taxon>Liliopsida</taxon>
        <taxon>Zingiberales</taxon>
        <taxon>Musaceae</taxon>
        <taxon>Ensete</taxon>
    </lineage>
</organism>
<sequence length="327" mass="35241">MRPAFKFAEQAFAGSGPCALARLPCGLLGTVWELVRMSGDSELDLEGRLLEWRSPGEEGVIQFGSVANSCKEVGSGRSAVRALASPVYSAGYLRRVDHVDGPAVRGGTVYDRGRAKIAVVLSVISTLFLLSTAALLTLPASYVAELDLERPEDSRQAATVLPVEKLREDGAALGDAFRTVMILCAVAEESEQLSSCRVRIDGFGSTLSAQSRTIDLSHRPIIHQYRDGPHFGVRLSCAAGDEEVVVPYGDDMVLSILANDRESNAEVFKEEEQETVAKAEVCPHCLMTCNPLVQDVTPLICILYEAKVPQERESTAFVPSLSSLVVA</sequence>
<accession>A0A426ZY67</accession>
<keyword evidence="1" id="KW-0812">Transmembrane</keyword>
<gene>
    <name evidence="2" type="ORF">B296_00021935</name>
</gene>
<feature type="transmembrane region" description="Helical" evidence="1">
    <location>
        <begin position="117"/>
        <end position="138"/>
    </location>
</feature>
<evidence type="ECO:0000313" key="3">
    <source>
        <dbReference type="Proteomes" id="UP000287651"/>
    </source>
</evidence>
<dbReference type="EMBL" id="AMZH03004542">
    <property type="protein sequence ID" value="RRT68895.1"/>
    <property type="molecule type" value="Genomic_DNA"/>
</dbReference>
<dbReference type="Proteomes" id="UP000287651">
    <property type="component" value="Unassembled WGS sequence"/>
</dbReference>
<comment type="caution">
    <text evidence="2">The sequence shown here is derived from an EMBL/GenBank/DDBJ whole genome shotgun (WGS) entry which is preliminary data.</text>
</comment>